<reference evidence="2" key="1">
    <citation type="submission" date="2023-10" db="EMBL/GenBank/DDBJ databases">
        <authorList>
            <person name="Hackl T."/>
        </authorList>
    </citation>
    <scope>NUCLEOTIDE SEQUENCE</scope>
</reference>
<feature type="domain" description="DSBA-like thioredoxin" evidence="1">
    <location>
        <begin position="6"/>
        <end position="207"/>
    </location>
</feature>
<evidence type="ECO:0000313" key="3">
    <source>
        <dbReference type="Proteomes" id="UP001295740"/>
    </source>
</evidence>
<dbReference type="PANTHER" id="PTHR13887">
    <property type="entry name" value="GLUTATHIONE S-TRANSFERASE KAPPA"/>
    <property type="match status" value="1"/>
</dbReference>
<dbReference type="InterPro" id="IPR036249">
    <property type="entry name" value="Thioredoxin-like_sf"/>
</dbReference>
<dbReference type="EMBL" id="CAUWAG010000012">
    <property type="protein sequence ID" value="CAJ2508976.1"/>
    <property type="molecule type" value="Genomic_DNA"/>
</dbReference>
<evidence type="ECO:0000259" key="1">
    <source>
        <dbReference type="Pfam" id="PF01323"/>
    </source>
</evidence>
<dbReference type="CDD" id="cd03024">
    <property type="entry name" value="DsbA_FrnE"/>
    <property type="match status" value="1"/>
</dbReference>
<protein>
    <submittedName>
        <fullName evidence="2">Uu.00g140020.m01.CDS01</fullName>
    </submittedName>
</protein>
<dbReference type="AlphaFoldDB" id="A0AAI8VQ43"/>
<keyword evidence="3" id="KW-1185">Reference proteome</keyword>
<proteinExistence type="predicted"/>
<evidence type="ECO:0000313" key="2">
    <source>
        <dbReference type="EMBL" id="CAJ2508976.1"/>
    </source>
</evidence>
<name>A0AAI8VQ43_9PEZI</name>
<organism evidence="2 3">
    <name type="scientific">Anthostomella pinea</name>
    <dbReference type="NCBI Taxonomy" id="933095"/>
    <lineage>
        <taxon>Eukaryota</taxon>
        <taxon>Fungi</taxon>
        <taxon>Dikarya</taxon>
        <taxon>Ascomycota</taxon>
        <taxon>Pezizomycotina</taxon>
        <taxon>Sordariomycetes</taxon>
        <taxon>Xylariomycetidae</taxon>
        <taxon>Xylariales</taxon>
        <taxon>Xylariaceae</taxon>
        <taxon>Anthostomella</taxon>
    </lineage>
</organism>
<gene>
    <name evidence="2" type="ORF">KHLLAP_LOCUS9444</name>
</gene>
<dbReference type="PANTHER" id="PTHR13887:SF41">
    <property type="entry name" value="THIOREDOXIN SUPERFAMILY PROTEIN"/>
    <property type="match status" value="1"/>
</dbReference>
<dbReference type="Proteomes" id="UP001295740">
    <property type="component" value="Unassembled WGS sequence"/>
</dbReference>
<accession>A0AAI8VQ43</accession>
<dbReference type="Pfam" id="PF01323">
    <property type="entry name" value="DSBA"/>
    <property type="match status" value="1"/>
</dbReference>
<dbReference type="SUPFAM" id="SSF52833">
    <property type="entry name" value="Thioredoxin-like"/>
    <property type="match status" value="1"/>
</dbReference>
<dbReference type="Gene3D" id="3.40.30.10">
    <property type="entry name" value="Glutaredoxin"/>
    <property type="match status" value="1"/>
</dbReference>
<dbReference type="InterPro" id="IPR001853">
    <property type="entry name" value="DSBA-like_thioredoxin_dom"/>
</dbReference>
<comment type="caution">
    <text evidence="2">The sequence shown here is derived from an EMBL/GenBank/DDBJ whole genome shotgun (WGS) entry which is preliminary data.</text>
</comment>
<sequence length="219" mass="24393">MTNFNIKIISDTVCPWCYVGKKRLDRAIDLYRKVYPGGRDDTFTITWAPFYLDPTSPKVGIPVLERMAQRFGTERLAALQQRLTLVGREEGIDFSFNGRIGNTRDSHRLIQLGKTKGSEVENRVVLELFRSYFEGDGDITSHATLVAAAEKAGLVGDEVRDWLETGKGGEEVDGEVEEAYALGIHGVPHFTIQGKRVVDGAQDAQILMAEFAKIKEEGK</sequence>
<dbReference type="GO" id="GO:0016491">
    <property type="term" value="F:oxidoreductase activity"/>
    <property type="evidence" value="ECO:0007669"/>
    <property type="project" value="InterPro"/>
</dbReference>